<keyword evidence="3" id="KW-1185">Reference proteome</keyword>
<evidence type="ECO:0000313" key="3">
    <source>
        <dbReference type="Proteomes" id="UP000598350"/>
    </source>
</evidence>
<protein>
    <submittedName>
        <fullName evidence="2">Carboxypeptidase-like regulatory domain-containing protein</fullName>
    </submittedName>
</protein>
<dbReference type="Pfam" id="PF13715">
    <property type="entry name" value="CarbopepD_reg_2"/>
    <property type="match status" value="1"/>
</dbReference>
<evidence type="ECO:0000313" key="2">
    <source>
        <dbReference type="EMBL" id="MBD0850673.1"/>
    </source>
</evidence>
<dbReference type="Gene3D" id="2.60.40.1120">
    <property type="entry name" value="Carboxypeptidase-like, regulatory domain"/>
    <property type="match status" value="1"/>
</dbReference>
<feature type="chain" id="PRO_5047288084" evidence="1">
    <location>
        <begin position="23"/>
        <end position="167"/>
    </location>
</feature>
<dbReference type="RefSeq" id="WP_188313820.1">
    <property type="nucleotide sequence ID" value="NZ_JABTCG010000003.1"/>
</dbReference>
<evidence type="ECO:0000256" key="1">
    <source>
        <dbReference type="SAM" id="SignalP"/>
    </source>
</evidence>
<organism evidence="2 3">
    <name type="scientific">Maribacter arenosus</name>
    <dbReference type="NCBI Taxonomy" id="1854708"/>
    <lineage>
        <taxon>Bacteria</taxon>
        <taxon>Pseudomonadati</taxon>
        <taxon>Bacteroidota</taxon>
        <taxon>Flavobacteriia</taxon>
        <taxon>Flavobacteriales</taxon>
        <taxon>Flavobacteriaceae</taxon>
        <taxon>Maribacter</taxon>
    </lineage>
</organism>
<dbReference type="EMBL" id="JABTCG010000003">
    <property type="protein sequence ID" value="MBD0850673.1"/>
    <property type="molecule type" value="Genomic_DNA"/>
</dbReference>
<feature type="signal peptide" evidence="1">
    <location>
        <begin position="1"/>
        <end position="22"/>
    </location>
</feature>
<dbReference type="InterPro" id="IPR037066">
    <property type="entry name" value="Plug_dom_sf"/>
</dbReference>
<dbReference type="InterPro" id="IPR008969">
    <property type="entry name" value="CarboxyPept-like_regulatory"/>
</dbReference>
<name>A0ABR7VAI9_9FLAO</name>
<reference evidence="2 3" key="1">
    <citation type="submission" date="2020-05" db="EMBL/GenBank/DDBJ databases">
        <title>The draft genome sequence of Maribacter arenosus CAU 1321.</title>
        <authorList>
            <person name="Mu L."/>
        </authorList>
    </citation>
    <scope>NUCLEOTIDE SEQUENCE [LARGE SCALE GENOMIC DNA]</scope>
    <source>
        <strain evidence="2 3">CAU 1321</strain>
    </source>
</reference>
<keyword evidence="1" id="KW-0732">Signal</keyword>
<dbReference type="Proteomes" id="UP000598350">
    <property type="component" value="Unassembled WGS sequence"/>
</dbReference>
<sequence>MRTNLSGILTLLLAFVVHITFAQEKTISGMVTDQSGLPLPGVNIVVVGTTNGTQTDFDGNYSIKASEGQTLMFTYIGQKEVRRTIGADNSINVQMEEDAQALDEVVVTAVGITRSEKGLGYNVQSVEAEAISVKPNADLVNSLNGATSGVQIVNASGEAGASTLYYH</sequence>
<accession>A0ABR7VAI9</accession>
<dbReference type="Gene3D" id="2.170.130.10">
    <property type="entry name" value="TonB-dependent receptor, plug domain"/>
    <property type="match status" value="1"/>
</dbReference>
<dbReference type="SUPFAM" id="SSF56935">
    <property type="entry name" value="Porins"/>
    <property type="match status" value="1"/>
</dbReference>
<comment type="caution">
    <text evidence="2">The sequence shown here is derived from an EMBL/GenBank/DDBJ whole genome shotgun (WGS) entry which is preliminary data.</text>
</comment>
<gene>
    <name evidence="2" type="ORF">HPE63_08335</name>
</gene>
<proteinExistence type="predicted"/>
<dbReference type="SUPFAM" id="SSF49464">
    <property type="entry name" value="Carboxypeptidase regulatory domain-like"/>
    <property type="match status" value="1"/>
</dbReference>